<organism evidence="3 4">
    <name type="scientific">Aedes albopictus</name>
    <name type="common">Asian tiger mosquito</name>
    <name type="synonym">Stegomyia albopicta</name>
    <dbReference type="NCBI Taxonomy" id="7160"/>
    <lineage>
        <taxon>Eukaryota</taxon>
        <taxon>Metazoa</taxon>
        <taxon>Ecdysozoa</taxon>
        <taxon>Arthropoda</taxon>
        <taxon>Hexapoda</taxon>
        <taxon>Insecta</taxon>
        <taxon>Pterygota</taxon>
        <taxon>Neoptera</taxon>
        <taxon>Endopterygota</taxon>
        <taxon>Diptera</taxon>
        <taxon>Nematocera</taxon>
        <taxon>Culicoidea</taxon>
        <taxon>Culicidae</taxon>
        <taxon>Culicinae</taxon>
        <taxon>Aedini</taxon>
        <taxon>Aedes</taxon>
        <taxon>Stegomyia</taxon>
    </lineage>
</organism>
<evidence type="ECO:0008006" key="5">
    <source>
        <dbReference type="Google" id="ProtNLM"/>
    </source>
</evidence>
<dbReference type="RefSeq" id="XP_029710429.2">
    <property type="nucleotide sequence ID" value="XM_029854569.2"/>
</dbReference>
<feature type="region of interest" description="Disordered" evidence="1">
    <location>
        <begin position="1"/>
        <end position="39"/>
    </location>
</feature>
<feature type="transmembrane region" description="Helical" evidence="2">
    <location>
        <begin position="262"/>
        <end position="281"/>
    </location>
</feature>
<accession>A0ABM1ZAI1</accession>
<protein>
    <recommendedName>
        <fullName evidence="5">Secreted protein</fullName>
    </recommendedName>
</protein>
<reference evidence="3" key="2">
    <citation type="submission" date="2025-05" db="UniProtKB">
        <authorList>
            <consortium name="EnsemblMetazoa"/>
        </authorList>
    </citation>
    <scope>IDENTIFICATION</scope>
    <source>
        <strain evidence="3">Foshan</strain>
    </source>
</reference>
<dbReference type="InterPro" id="IPR030429">
    <property type="entry name" value="Sarcospan"/>
</dbReference>
<feature type="compositionally biased region" description="Polar residues" evidence="1">
    <location>
        <begin position="1"/>
        <end position="12"/>
    </location>
</feature>
<feature type="transmembrane region" description="Helical" evidence="2">
    <location>
        <begin position="427"/>
        <end position="453"/>
    </location>
</feature>
<feature type="transmembrane region" description="Helical" evidence="2">
    <location>
        <begin position="229"/>
        <end position="250"/>
    </location>
</feature>
<feature type="compositionally biased region" description="Low complexity" evidence="1">
    <location>
        <begin position="512"/>
        <end position="521"/>
    </location>
</feature>
<evidence type="ECO:0000313" key="3">
    <source>
        <dbReference type="EnsemblMetazoa" id="AALFPA23_016625.P24256"/>
    </source>
</evidence>
<dbReference type="Proteomes" id="UP000069940">
    <property type="component" value="Unassembled WGS sequence"/>
</dbReference>
<proteinExistence type="predicted"/>
<dbReference type="PANTHER" id="PTHR15260:SF1">
    <property type="entry name" value="SARCOSPAN"/>
    <property type="match status" value="1"/>
</dbReference>
<feature type="region of interest" description="Disordered" evidence="1">
    <location>
        <begin position="472"/>
        <end position="533"/>
    </location>
</feature>
<feature type="compositionally biased region" description="Low complexity" evidence="1">
    <location>
        <begin position="121"/>
        <end position="138"/>
    </location>
</feature>
<dbReference type="GeneID" id="115253964"/>
<evidence type="ECO:0000313" key="4">
    <source>
        <dbReference type="Proteomes" id="UP000069940"/>
    </source>
</evidence>
<name>A0ABM1ZAI1_AEDAL</name>
<evidence type="ECO:0000256" key="1">
    <source>
        <dbReference type="SAM" id="MobiDB-lite"/>
    </source>
</evidence>
<sequence length="533" mass="58693">MSSGKRSSSELTASAPVEEERPHSFYDNITAGSSSGTKPIQIPDIQFKFDDEIPITTDPRRSALLMSNAKSDFFGLPQIPPAVEEATADASKEDQTDETQRLIADHDRSTPPATIIPQLPSSPASTASTAPARSTDSPGPSESPKSRPVSSHRNITIKLPDAGTPSEAVYMTTTVPQNFSKNASTLIGRHKPTRSSLRHSRMLVVNKAVPQRYPKGNSLNLKHIRLSRLLMVLEIVVGTILTLVGMTIIVWSPNTQTKDNPYWAGMILTLCGSLFLILFDFKRRPSNRLRENFFNFIRVNAMVILLLTIFFTMLAFIYAMIHTTNLSSEHLRCAPEYRFNVNSSSCVCLIDTRGVSMKEQEDVAASELRGGEEMDEDDERRNGTAAAGISRALVSGFDLRRAGEMLEQEGVIWLEYRDFNCSEVLSVWYYIALSFAILSSLGCLLASSFLVIYGIECQRRHEQEQKYFTVRTNGDAPTSSSRVDQRSSEEREAVTTTTTTGTAVQDSGGGSTVTNGGNMTSVREEVDAETTTA</sequence>
<dbReference type="PANTHER" id="PTHR15260">
    <property type="entry name" value="SARCOSPAN"/>
    <property type="match status" value="1"/>
</dbReference>
<keyword evidence="2" id="KW-0472">Membrane</keyword>
<feature type="transmembrane region" description="Helical" evidence="2">
    <location>
        <begin position="302"/>
        <end position="321"/>
    </location>
</feature>
<feature type="compositionally biased region" description="Basic and acidic residues" evidence="1">
    <location>
        <begin position="483"/>
        <end position="493"/>
    </location>
</feature>
<keyword evidence="4" id="KW-1185">Reference proteome</keyword>
<feature type="compositionally biased region" description="Polar residues" evidence="1">
    <location>
        <begin position="472"/>
        <end position="482"/>
    </location>
</feature>
<keyword evidence="2" id="KW-1133">Transmembrane helix</keyword>
<feature type="compositionally biased region" description="Basic and acidic residues" evidence="1">
    <location>
        <begin position="90"/>
        <end position="109"/>
    </location>
</feature>
<reference evidence="4" key="1">
    <citation type="journal article" date="2015" name="Proc. Natl. Acad. Sci. U.S.A.">
        <title>Genome sequence of the Asian Tiger mosquito, Aedes albopictus, reveals insights into its biology, genetics, and evolution.</title>
        <authorList>
            <person name="Chen X.G."/>
            <person name="Jiang X."/>
            <person name="Gu J."/>
            <person name="Xu M."/>
            <person name="Wu Y."/>
            <person name="Deng Y."/>
            <person name="Zhang C."/>
            <person name="Bonizzoni M."/>
            <person name="Dermauw W."/>
            <person name="Vontas J."/>
            <person name="Armbruster P."/>
            <person name="Huang X."/>
            <person name="Yang Y."/>
            <person name="Zhang H."/>
            <person name="He W."/>
            <person name="Peng H."/>
            <person name="Liu Y."/>
            <person name="Wu K."/>
            <person name="Chen J."/>
            <person name="Lirakis M."/>
            <person name="Topalis P."/>
            <person name="Van Leeuwen T."/>
            <person name="Hall A.B."/>
            <person name="Jiang X."/>
            <person name="Thorpe C."/>
            <person name="Mueller R.L."/>
            <person name="Sun C."/>
            <person name="Waterhouse R.M."/>
            <person name="Yan G."/>
            <person name="Tu Z.J."/>
            <person name="Fang X."/>
            <person name="James A.A."/>
        </authorList>
    </citation>
    <scope>NUCLEOTIDE SEQUENCE [LARGE SCALE GENOMIC DNA]</scope>
    <source>
        <strain evidence="4">Foshan</strain>
    </source>
</reference>
<evidence type="ECO:0000256" key="2">
    <source>
        <dbReference type="SAM" id="Phobius"/>
    </source>
</evidence>
<dbReference type="EnsemblMetazoa" id="AALFPA23_016625.R24256">
    <property type="protein sequence ID" value="AALFPA23_016625.P24256"/>
    <property type="gene ID" value="AALFPA23_016625"/>
</dbReference>
<keyword evidence="2" id="KW-0812">Transmembrane</keyword>
<feature type="region of interest" description="Disordered" evidence="1">
    <location>
        <begin position="85"/>
        <end position="163"/>
    </location>
</feature>